<organism evidence="9 10">
    <name type="scientific">Velocimicrobium porci</name>
    <dbReference type="NCBI Taxonomy" id="2606634"/>
    <lineage>
        <taxon>Bacteria</taxon>
        <taxon>Bacillati</taxon>
        <taxon>Bacillota</taxon>
        <taxon>Clostridia</taxon>
        <taxon>Lachnospirales</taxon>
        <taxon>Lachnospiraceae</taxon>
        <taxon>Velocimicrobium</taxon>
    </lineage>
</organism>
<name>A0A6L5Y0J4_9FIRM</name>
<feature type="chain" id="PRO_5039355223" description="peptidylprolyl isomerase" evidence="7">
    <location>
        <begin position="25"/>
        <end position="337"/>
    </location>
</feature>
<dbReference type="PANTHER" id="PTHR47245:SF1">
    <property type="entry name" value="FOLDASE PROTEIN PRSA"/>
    <property type="match status" value="1"/>
</dbReference>
<dbReference type="EMBL" id="VUMT01000011">
    <property type="protein sequence ID" value="MSS63938.1"/>
    <property type="molecule type" value="Genomic_DNA"/>
</dbReference>
<evidence type="ECO:0000313" key="10">
    <source>
        <dbReference type="Proteomes" id="UP000482209"/>
    </source>
</evidence>
<dbReference type="PROSITE" id="PS51257">
    <property type="entry name" value="PROKAR_LIPOPROTEIN"/>
    <property type="match status" value="1"/>
</dbReference>
<keyword evidence="10" id="KW-1185">Reference proteome</keyword>
<evidence type="ECO:0000256" key="3">
    <source>
        <dbReference type="ARBA" id="ARBA00022729"/>
    </source>
</evidence>
<keyword evidence="3 7" id="KW-0732">Signal</keyword>
<dbReference type="PANTHER" id="PTHR47245">
    <property type="entry name" value="PEPTIDYLPROLYL ISOMERASE"/>
    <property type="match status" value="1"/>
</dbReference>
<evidence type="ECO:0000256" key="2">
    <source>
        <dbReference type="ARBA" id="ARBA00013194"/>
    </source>
</evidence>
<dbReference type="EC" id="5.2.1.8" evidence="2"/>
<evidence type="ECO:0000256" key="5">
    <source>
        <dbReference type="ARBA" id="ARBA00023235"/>
    </source>
</evidence>
<dbReference type="InterPro" id="IPR050245">
    <property type="entry name" value="PrsA_foldase"/>
</dbReference>
<sequence length="337" mass="38681">MKNWKKKLVLFGCTLGLMAMVVSGCESESNTKKIDKKELEEESKEVLMSVGEESVSYEETFAYIYMLKKQYEPSMSGNIWDFQIEEGQTFGDYAKEQVIKEITQLKVIAQEANKQQIALDDDEKEEAKLNAIEFMKNVTDKEKEVYLLSEKTMTSIMEEHLLAQKMYDIATNEVDTTISDEEAKQITIQYLMVMTKGTDKNGNKVEMNQEERNAAKKKAKSLYKQAKDASSFYALAESNTDADSVDLTFGKNNMPADFGEQAFQLKKGQLSNLIQGENGFYILYCVDDNDEDATTAKKEEIIQKNQDKLFRKKYKKWSKQYEVTIGTKLWDKIQLGN</sequence>
<dbReference type="SUPFAM" id="SSF109998">
    <property type="entry name" value="Triger factor/SurA peptide-binding domain-like"/>
    <property type="match status" value="1"/>
</dbReference>
<dbReference type="SUPFAM" id="SSF54534">
    <property type="entry name" value="FKBP-like"/>
    <property type="match status" value="1"/>
</dbReference>
<dbReference type="RefSeq" id="WP_154519342.1">
    <property type="nucleotide sequence ID" value="NZ_VUMT01000011.1"/>
</dbReference>
<dbReference type="InterPro" id="IPR027304">
    <property type="entry name" value="Trigger_fact/SurA_dom_sf"/>
</dbReference>
<evidence type="ECO:0000256" key="6">
    <source>
        <dbReference type="PROSITE-ProRule" id="PRU00278"/>
    </source>
</evidence>
<feature type="domain" description="PpiC" evidence="8">
    <location>
        <begin position="183"/>
        <end position="287"/>
    </location>
</feature>
<protein>
    <recommendedName>
        <fullName evidence="2">peptidylprolyl isomerase</fullName>
        <ecNumber evidence="2">5.2.1.8</ecNumber>
    </recommendedName>
</protein>
<dbReference type="InterPro" id="IPR000297">
    <property type="entry name" value="PPIase_PpiC"/>
</dbReference>
<dbReference type="Pfam" id="PF00639">
    <property type="entry name" value="Rotamase"/>
    <property type="match status" value="1"/>
</dbReference>
<accession>A0A6L5Y0J4</accession>
<evidence type="ECO:0000256" key="7">
    <source>
        <dbReference type="SAM" id="SignalP"/>
    </source>
</evidence>
<evidence type="ECO:0000256" key="1">
    <source>
        <dbReference type="ARBA" id="ARBA00000971"/>
    </source>
</evidence>
<reference evidence="9 10" key="1">
    <citation type="submission" date="2019-08" db="EMBL/GenBank/DDBJ databases">
        <title>In-depth cultivation of the pig gut microbiome towards novel bacterial diversity and tailored functional studies.</title>
        <authorList>
            <person name="Wylensek D."/>
            <person name="Hitch T.C.A."/>
            <person name="Clavel T."/>
        </authorList>
    </citation>
    <scope>NUCLEOTIDE SEQUENCE [LARGE SCALE GENOMIC DNA]</scope>
    <source>
        <strain evidence="9 10">WCA-693-APC-MOT-I</strain>
    </source>
</reference>
<evidence type="ECO:0000256" key="4">
    <source>
        <dbReference type="ARBA" id="ARBA00023110"/>
    </source>
</evidence>
<comment type="caution">
    <text evidence="9">The sequence shown here is derived from an EMBL/GenBank/DDBJ whole genome shotgun (WGS) entry which is preliminary data.</text>
</comment>
<dbReference type="PROSITE" id="PS50198">
    <property type="entry name" value="PPIC_PPIASE_2"/>
    <property type="match status" value="1"/>
</dbReference>
<keyword evidence="4 6" id="KW-0697">Rotamase</keyword>
<dbReference type="Proteomes" id="UP000482209">
    <property type="component" value="Unassembled WGS sequence"/>
</dbReference>
<comment type="catalytic activity">
    <reaction evidence="1">
        <text>[protein]-peptidylproline (omega=180) = [protein]-peptidylproline (omega=0)</text>
        <dbReference type="Rhea" id="RHEA:16237"/>
        <dbReference type="Rhea" id="RHEA-COMP:10747"/>
        <dbReference type="Rhea" id="RHEA-COMP:10748"/>
        <dbReference type="ChEBI" id="CHEBI:83833"/>
        <dbReference type="ChEBI" id="CHEBI:83834"/>
        <dbReference type="EC" id="5.2.1.8"/>
    </reaction>
</comment>
<dbReference type="InterPro" id="IPR046357">
    <property type="entry name" value="PPIase_dom_sf"/>
</dbReference>
<evidence type="ECO:0000313" key="9">
    <source>
        <dbReference type="EMBL" id="MSS63938.1"/>
    </source>
</evidence>
<keyword evidence="5 6" id="KW-0413">Isomerase</keyword>
<gene>
    <name evidence="9" type="ORF">FYJ58_08635</name>
</gene>
<dbReference type="AlphaFoldDB" id="A0A6L5Y0J4"/>
<evidence type="ECO:0000259" key="8">
    <source>
        <dbReference type="PROSITE" id="PS50198"/>
    </source>
</evidence>
<feature type="signal peptide" evidence="7">
    <location>
        <begin position="1"/>
        <end position="24"/>
    </location>
</feature>
<dbReference type="GO" id="GO:0003755">
    <property type="term" value="F:peptidyl-prolyl cis-trans isomerase activity"/>
    <property type="evidence" value="ECO:0007669"/>
    <property type="project" value="UniProtKB-KW"/>
</dbReference>
<proteinExistence type="predicted"/>
<dbReference type="Gene3D" id="3.10.50.40">
    <property type="match status" value="1"/>
</dbReference>